<gene>
    <name evidence="3" type="ORF">BWP39_02175</name>
</gene>
<organism evidence="3 4">
    <name type="scientific">Paraburkholderia acidicola</name>
    <dbReference type="NCBI Taxonomy" id="1912599"/>
    <lineage>
        <taxon>Bacteria</taxon>
        <taxon>Pseudomonadati</taxon>
        <taxon>Pseudomonadota</taxon>
        <taxon>Betaproteobacteria</taxon>
        <taxon>Burkholderiales</taxon>
        <taxon>Burkholderiaceae</taxon>
        <taxon>Paraburkholderia</taxon>
    </lineage>
</organism>
<feature type="domain" description="Type IV / VI secretion system DotU" evidence="2">
    <location>
        <begin position="19"/>
        <end position="213"/>
    </location>
</feature>
<proteinExistence type="predicted"/>
<dbReference type="InterPro" id="IPR017732">
    <property type="entry name" value="T4/T6SS_DotU"/>
</dbReference>
<evidence type="ECO:0000313" key="4">
    <source>
        <dbReference type="Proteomes" id="UP000218022"/>
    </source>
</evidence>
<name>A0A2A4F408_9BURK</name>
<dbReference type="PANTHER" id="PTHR38033">
    <property type="entry name" value="MEMBRANE PROTEIN-RELATED"/>
    <property type="match status" value="1"/>
</dbReference>
<evidence type="ECO:0000259" key="2">
    <source>
        <dbReference type="Pfam" id="PF09850"/>
    </source>
</evidence>
<dbReference type="Proteomes" id="UP000218022">
    <property type="component" value="Unassembled WGS sequence"/>
</dbReference>
<dbReference type="Gene3D" id="1.25.40.590">
    <property type="entry name" value="Type IV / VI secretion system, DotU"/>
    <property type="match status" value="1"/>
</dbReference>
<protein>
    <submittedName>
        <fullName evidence="3">DotU family type IV / VI secretion system protein</fullName>
    </submittedName>
</protein>
<dbReference type="RefSeq" id="WP_096716756.1">
    <property type="nucleotide sequence ID" value="NZ_MTZV01000002.1"/>
</dbReference>
<comment type="caution">
    <text evidence="3">The sequence shown here is derived from an EMBL/GenBank/DDBJ whole genome shotgun (WGS) entry which is preliminary data.</text>
</comment>
<keyword evidence="1" id="KW-0472">Membrane</keyword>
<dbReference type="Pfam" id="PF09850">
    <property type="entry name" value="DotU"/>
    <property type="match status" value="1"/>
</dbReference>
<dbReference type="OrthoDB" id="6998040at2"/>
<dbReference type="InterPro" id="IPR038522">
    <property type="entry name" value="T4/T6SS_DotU_sf"/>
</dbReference>
<dbReference type="PANTHER" id="PTHR38033:SF1">
    <property type="entry name" value="DOTU FAMILY TYPE IV_VI SECRETION SYSTEM PROTEIN"/>
    <property type="match status" value="1"/>
</dbReference>
<dbReference type="EMBL" id="MTZV01000002">
    <property type="protein sequence ID" value="PCE27324.1"/>
    <property type="molecule type" value="Genomic_DNA"/>
</dbReference>
<dbReference type="AlphaFoldDB" id="A0A2A4F408"/>
<evidence type="ECO:0000313" key="3">
    <source>
        <dbReference type="EMBL" id="PCE27324.1"/>
    </source>
</evidence>
<keyword evidence="1" id="KW-0812">Transmembrane</keyword>
<evidence type="ECO:0000256" key="1">
    <source>
        <dbReference type="SAM" id="Phobius"/>
    </source>
</evidence>
<reference evidence="3 4" key="1">
    <citation type="submission" date="2017-01" db="EMBL/GenBank/DDBJ databases">
        <title>Whole-Genome Shotgun Sequencing of Two beta-Proteobacterial Species in Search of the Bulgecin Biosynthetic Cluster.</title>
        <authorList>
            <person name="Horsman M.E."/>
            <person name="Marous D.R."/>
            <person name="Li R."/>
            <person name="Oliver R.A."/>
            <person name="Byun B."/>
            <person name="Emrich S.J."/>
            <person name="Boggess B."/>
            <person name="Townsend C.A."/>
            <person name="Mobashery S."/>
        </authorList>
    </citation>
    <scope>NUCLEOTIDE SEQUENCE [LARGE SCALE GENOMIC DNA]</scope>
    <source>
        <strain evidence="3 4">ATCC 31363</strain>
    </source>
</reference>
<sequence length="225" mass="24596">MNLFTATTPTSVTSPLPVALRDTALTVTSLASDAAPAVFDAFRRTCADQIERLRSELSTAGHPRDVVEDATYAQCALLDEAALSSLRGADRDEWEREPLQVSEFQSHDAGQELITRIERRLAQPQPILPLLAIFAAVLDLGFRGKFALDGRDARAALMRALDERLGRHGEDHDASGPVVVRMGKRRRWFGNLSPLAWVVLALIGAAAVYVGLDQWLSSSVARLTH</sequence>
<accession>A0A2A4F408</accession>
<dbReference type="NCBIfam" id="TIGR03349">
    <property type="entry name" value="IV_VI_DotU"/>
    <property type="match status" value="1"/>
</dbReference>
<feature type="transmembrane region" description="Helical" evidence="1">
    <location>
        <begin position="192"/>
        <end position="212"/>
    </location>
</feature>
<keyword evidence="1" id="KW-1133">Transmembrane helix</keyword>